<evidence type="ECO:0000313" key="2">
    <source>
        <dbReference type="EMBL" id="KAJ1135358.1"/>
    </source>
</evidence>
<evidence type="ECO:0000256" key="1">
    <source>
        <dbReference type="SAM" id="MobiDB-lite"/>
    </source>
</evidence>
<evidence type="ECO:0000313" key="3">
    <source>
        <dbReference type="Proteomes" id="UP001066276"/>
    </source>
</evidence>
<accession>A0AAV7QAW5</accession>
<sequence length="95" mass="10262">MALIRQPVEAARGGTRGGAGAVEAYTARSRAVRGEARPGPAWRPTHRQLSTNKPSKDMTTSGRLADGDELARAVASCCWRKAWGDGLRLAAWMRQ</sequence>
<dbReference type="AlphaFoldDB" id="A0AAV7QAW5"/>
<reference evidence="2" key="1">
    <citation type="journal article" date="2022" name="bioRxiv">
        <title>Sequencing and chromosome-scale assembly of the giantPleurodeles waltlgenome.</title>
        <authorList>
            <person name="Brown T."/>
            <person name="Elewa A."/>
            <person name="Iarovenko S."/>
            <person name="Subramanian E."/>
            <person name="Araus A.J."/>
            <person name="Petzold A."/>
            <person name="Susuki M."/>
            <person name="Suzuki K.-i.T."/>
            <person name="Hayashi T."/>
            <person name="Toyoda A."/>
            <person name="Oliveira C."/>
            <person name="Osipova E."/>
            <person name="Leigh N.D."/>
            <person name="Simon A."/>
            <person name="Yun M.H."/>
        </authorList>
    </citation>
    <scope>NUCLEOTIDE SEQUENCE</scope>
    <source>
        <strain evidence="2">20211129_DDA</strain>
        <tissue evidence="2">Liver</tissue>
    </source>
</reference>
<protein>
    <submittedName>
        <fullName evidence="2">Uncharacterized protein</fullName>
    </submittedName>
</protein>
<proteinExistence type="predicted"/>
<dbReference type="EMBL" id="JANPWB010000010">
    <property type="protein sequence ID" value="KAJ1135358.1"/>
    <property type="molecule type" value="Genomic_DNA"/>
</dbReference>
<name>A0AAV7QAW5_PLEWA</name>
<gene>
    <name evidence="2" type="ORF">NDU88_001798</name>
</gene>
<dbReference type="Proteomes" id="UP001066276">
    <property type="component" value="Chromosome 6"/>
</dbReference>
<organism evidence="2 3">
    <name type="scientific">Pleurodeles waltl</name>
    <name type="common">Iberian ribbed newt</name>
    <dbReference type="NCBI Taxonomy" id="8319"/>
    <lineage>
        <taxon>Eukaryota</taxon>
        <taxon>Metazoa</taxon>
        <taxon>Chordata</taxon>
        <taxon>Craniata</taxon>
        <taxon>Vertebrata</taxon>
        <taxon>Euteleostomi</taxon>
        <taxon>Amphibia</taxon>
        <taxon>Batrachia</taxon>
        <taxon>Caudata</taxon>
        <taxon>Salamandroidea</taxon>
        <taxon>Salamandridae</taxon>
        <taxon>Pleurodelinae</taxon>
        <taxon>Pleurodeles</taxon>
    </lineage>
</organism>
<feature type="compositionally biased region" description="Polar residues" evidence="1">
    <location>
        <begin position="47"/>
        <end position="62"/>
    </location>
</feature>
<feature type="region of interest" description="Disordered" evidence="1">
    <location>
        <begin position="1"/>
        <end position="63"/>
    </location>
</feature>
<comment type="caution">
    <text evidence="2">The sequence shown here is derived from an EMBL/GenBank/DDBJ whole genome shotgun (WGS) entry which is preliminary data.</text>
</comment>
<keyword evidence="3" id="KW-1185">Reference proteome</keyword>